<evidence type="ECO:0000313" key="2">
    <source>
        <dbReference type="Proteomes" id="UP001060325"/>
    </source>
</evidence>
<evidence type="ECO:0000313" key="1">
    <source>
        <dbReference type="EMBL" id="UTT42514.1"/>
    </source>
</evidence>
<protein>
    <recommendedName>
        <fullName evidence="3">Activator of Hsp90 ATPase homolog 1-like protein</fullName>
    </recommendedName>
</protein>
<dbReference type="Proteomes" id="UP001060325">
    <property type="component" value="Chromosome"/>
</dbReference>
<dbReference type="InterPro" id="IPR056510">
    <property type="entry name" value="WapI"/>
</dbReference>
<evidence type="ECO:0008006" key="3">
    <source>
        <dbReference type="Google" id="ProtNLM"/>
    </source>
</evidence>
<reference evidence="1" key="1">
    <citation type="submission" date="2022-07" db="EMBL/GenBank/DDBJ databases">
        <title>Complete genome of CX2.</title>
        <authorList>
            <person name="Cao G."/>
        </authorList>
    </citation>
    <scope>NUCLEOTIDE SEQUENCE</scope>
    <source>
        <strain evidence="1">CX2</strain>
    </source>
</reference>
<sequence length="153" mass="17575">MALTKLASRDETIDVTIESYAYAYPDADNIHDAAWHRNWVGFHAPDHRITFDDIMLDSLLVAHYIPVFESFVAGDVQQVEFEPTEPYIRLTVTRRDGDGDEVDVRGHLEHPLGDEMEELDINFETSVANVERFLKGLRDIAAEFPIRERESDL</sequence>
<name>A0ABY5FMB0_9BACL</name>
<gene>
    <name evidence="1" type="ORF">NMQ00_13430</name>
</gene>
<dbReference type="Pfam" id="PF24716">
    <property type="entry name" value="WapI"/>
    <property type="match status" value="1"/>
</dbReference>
<dbReference type="EMBL" id="CP101462">
    <property type="protein sequence ID" value="UTT42514.1"/>
    <property type="molecule type" value="Genomic_DNA"/>
</dbReference>
<proteinExistence type="predicted"/>
<dbReference type="RefSeq" id="WP_255177081.1">
    <property type="nucleotide sequence ID" value="NZ_CP101462.1"/>
</dbReference>
<keyword evidence="2" id="KW-1185">Reference proteome</keyword>
<organism evidence="1 2">
    <name type="scientific">Exiguobacterium aurantiacum</name>
    <dbReference type="NCBI Taxonomy" id="33987"/>
    <lineage>
        <taxon>Bacteria</taxon>
        <taxon>Bacillati</taxon>
        <taxon>Bacillota</taxon>
        <taxon>Bacilli</taxon>
        <taxon>Bacillales</taxon>
        <taxon>Bacillales Family XII. Incertae Sedis</taxon>
        <taxon>Exiguobacterium</taxon>
    </lineage>
</organism>
<accession>A0ABY5FMB0</accession>